<accession>A0A6I4YN44</accession>
<feature type="transmembrane region" description="Helical" evidence="1">
    <location>
        <begin position="87"/>
        <end position="107"/>
    </location>
</feature>
<dbReference type="RefSeq" id="WP_160981362.1">
    <property type="nucleotide sequence ID" value="NZ_WVHK01000081.1"/>
</dbReference>
<comment type="caution">
    <text evidence="2">The sequence shown here is derived from an EMBL/GenBank/DDBJ whole genome shotgun (WGS) entry which is preliminary data.</text>
</comment>
<keyword evidence="3" id="KW-1185">Reference proteome</keyword>
<dbReference type="EMBL" id="WVHK01000081">
    <property type="protein sequence ID" value="MXV21224.1"/>
    <property type="molecule type" value="Genomic_DNA"/>
</dbReference>
<gene>
    <name evidence="2" type="ORF">GLX28_16480</name>
</gene>
<reference evidence="2 3" key="1">
    <citation type="submission" date="2019-11" db="EMBL/GenBank/DDBJ databases">
        <title>Genome sequence of Deinococcus xianganensis Y35, AI-2 producing algicidal bacterium, isolated from lake water.</title>
        <authorList>
            <person name="Li Y."/>
        </authorList>
    </citation>
    <scope>NUCLEOTIDE SEQUENCE [LARGE SCALE GENOMIC DNA]</scope>
    <source>
        <strain evidence="2 3">Y35</strain>
    </source>
</reference>
<keyword evidence="1" id="KW-0472">Membrane</keyword>
<protein>
    <submittedName>
        <fullName evidence="2">Uncharacterized protein</fullName>
    </submittedName>
</protein>
<proteinExistence type="predicted"/>
<keyword evidence="1" id="KW-1133">Transmembrane helix</keyword>
<keyword evidence="1" id="KW-0812">Transmembrane</keyword>
<organism evidence="2 3">
    <name type="scientific">Deinococcus xianganensis</name>
    <dbReference type="NCBI Taxonomy" id="1507289"/>
    <lineage>
        <taxon>Bacteria</taxon>
        <taxon>Thermotogati</taxon>
        <taxon>Deinococcota</taxon>
        <taxon>Deinococci</taxon>
        <taxon>Deinococcales</taxon>
        <taxon>Deinococcaceae</taxon>
        <taxon>Deinococcus</taxon>
    </lineage>
</organism>
<evidence type="ECO:0000313" key="3">
    <source>
        <dbReference type="Proteomes" id="UP000430519"/>
    </source>
</evidence>
<sequence>MATRVNIDQRPRLMQFAGGALLMTAVLYSAQSFIHANAGLFGTARARVLQQRGEFNNAQYLGQCVQSKACREAYVTTWFHNTTPLRMAWYVTGFLWGGTLLLVGSAWKPEMAMNRATRMRSWAQFNLPEKSAAEPGGWR</sequence>
<evidence type="ECO:0000256" key="1">
    <source>
        <dbReference type="SAM" id="Phobius"/>
    </source>
</evidence>
<dbReference type="Proteomes" id="UP000430519">
    <property type="component" value="Unassembled WGS sequence"/>
</dbReference>
<dbReference type="AlphaFoldDB" id="A0A6I4YN44"/>
<evidence type="ECO:0000313" key="2">
    <source>
        <dbReference type="EMBL" id="MXV21224.1"/>
    </source>
</evidence>
<name>A0A6I4YN44_9DEIO</name>